<evidence type="ECO:0000259" key="3">
    <source>
        <dbReference type="SMART" id="SM00387"/>
    </source>
</evidence>
<dbReference type="SUPFAM" id="SSF48452">
    <property type="entry name" value="TPR-like"/>
    <property type="match status" value="2"/>
</dbReference>
<proteinExistence type="predicted"/>
<keyword evidence="2" id="KW-0812">Transmembrane</keyword>
<reference evidence="4 5" key="1">
    <citation type="submission" date="2018-05" db="EMBL/GenBank/DDBJ databases">
        <title>Flavobacterium sp. MEBiC07310.</title>
        <authorList>
            <person name="Baek K."/>
        </authorList>
    </citation>
    <scope>NUCLEOTIDE SEQUENCE [LARGE SCALE GENOMIC DNA]</scope>
    <source>
        <strain evidence="4 5">MEBiC07310</strain>
    </source>
</reference>
<dbReference type="Gene3D" id="3.30.450.20">
    <property type="entry name" value="PAS domain"/>
    <property type="match status" value="1"/>
</dbReference>
<keyword evidence="1" id="KW-0802">TPR repeat</keyword>
<dbReference type="InterPro" id="IPR011990">
    <property type="entry name" value="TPR-like_helical_dom_sf"/>
</dbReference>
<accession>A0A2U8QRK3</accession>
<evidence type="ECO:0000256" key="1">
    <source>
        <dbReference type="PROSITE-ProRule" id="PRU00339"/>
    </source>
</evidence>
<feature type="repeat" description="TPR" evidence="1">
    <location>
        <begin position="254"/>
        <end position="287"/>
    </location>
</feature>
<name>A0A2U8QRK3_9FLAO</name>
<keyword evidence="5" id="KW-1185">Reference proteome</keyword>
<dbReference type="OrthoDB" id="9767435at2"/>
<sequence length="667" mass="77626">MRSPFFSFLFLLIGFPNSFLWGQVNAVDSLERELKHITDSKSSSETSVDTLQVQILLSLSEELDETKTDDAILYAKRALEKAIKLKFPEKILEASFLLGKIYNNTSDFDLSETYLKKALAIANDQKDYIYIGDCHFYMARANLIRNNFPESIKHLNWALQAYEKINDKVKIARVFNSKAILYGKQSRHDQELEYYNKALHSLDGLESKDAEWLKHIISTNLAYNHLDNKEYKKALSIFLDSYLKLKEEQSNHSAGSARGVGASYLKLNQLEKALEYFNIALEIYKKTGNKSGLGDINREIGYVYFLEKNYKQAEQYTLEGLKYSTQIGELESIKFCHENLARIYNESAKYKLAYENELLYKKYSDSMFNIEINNRVYELQKQYEFEKEKELLAQEQLQKEKASKVRAEKQQMLIYIIVISLIVLSVLTAAIYYNLKENKKQRKIVEAQKEMIQRSLYEKETLLREIHHRVKNNLQIISSLLNMQSKDVKNDDILYLLKEGQNRIQAMSLIHQKLYQSEDIDKVDIENYVKDLTTFLSQMYIGDSKRITVNIYAHKCKFDFETAVPLGLVINELVSNAYKHAFIDQSQGTIKIEIESLGDLDYELKVSNNGIPLPEDFSMENQKSLGLKIVSILSRQLRGSFEIKKEGKFTTFIVMFKNLKLYKKRND</sequence>
<dbReference type="SUPFAM" id="SSF55874">
    <property type="entry name" value="ATPase domain of HSP90 chaperone/DNA topoisomerase II/histidine kinase"/>
    <property type="match status" value="1"/>
</dbReference>
<dbReference type="InterPro" id="IPR011495">
    <property type="entry name" value="Sig_transdc_His_kin_sub2_dim/P"/>
</dbReference>
<organism evidence="4 5">
    <name type="scientific">Flavobacterium sediminis</name>
    <dbReference type="NCBI Taxonomy" id="2201181"/>
    <lineage>
        <taxon>Bacteria</taxon>
        <taxon>Pseudomonadati</taxon>
        <taxon>Bacteroidota</taxon>
        <taxon>Flavobacteriia</taxon>
        <taxon>Flavobacteriales</taxon>
        <taxon>Flavobacteriaceae</taxon>
        <taxon>Flavobacterium</taxon>
    </lineage>
</organism>
<dbReference type="SMART" id="SM00387">
    <property type="entry name" value="HATPase_c"/>
    <property type="match status" value="1"/>
</dbReference>
<dbReference type="Gene3D" id="1.25.40.10">
    <property type="entry name" value="Tetratricopeptide repeat domain"/>
    <property type="match status" value="2"/>
</dbReference>
<dbReference type="EMBL" id="CP029463">
    <property type="protein sequence ID" value="AWM12788.1"/>
    <property type="molecule type" value="Genomic_DNA"/>
</dbReference>
<feature type="transmembrane region" description="Helical" evidence="2">
    <location>
        <begin position="412"/>
        <end position="433"/>
    </location>
</feature>
<dbReference type="InterPro" id="IPR019734">
    <property type="entry name" value="TPR_rpt"/>
</dbReference>
<dbReference type="AlphaFoldDB" id="A0A2U8QRK3"/>
<dbReference type="Proteomes" id="UP000245429">
    <property type="component" value="Chromosome"/>
</dbReference>
<evidence type="ECO:0000313" key="4">
    <source>
        <dbReference type="EMBL" id="AWM12788.1"/>
    </source>
</evidence>
<dbReference type="KEGG" id="fse:DI487_02150"/>
<dbReference type="InterPro" id="IPR003594">
    <property type="entry name" value="HATPase_dom"/>
</dbReference>
<dbReference type="PROSITE" id="PS50005">
    <property type="entry name" value="TPR"/>
    <property type="match status" value="1"/>
</dbReference>
<gene>
    <name evidence="4" type="ORF">DI487_02150</name>
</gene>
<dbReference type="PANTHER" id="PTHR43065:SF23">
    <property type="entry name" value="SENSOR HISTIDINE KINASE PDTAS"/>
    <property type="match status" value="1"/>
</dbReference>
<dbReference type="Gene3D" id="3.30.565.10">
    <property type="entry name" value="Histidine kinase-like ATPase, C-terminal domain"/>
    <property type="match status" value="1"/>
</dbReference>
<evidence type="ECO:0000256" key="2">
    <source>
        <dbReference type="SAM" id="Phobius"/>
    </source>
</evidence>
<protein>
    <recommendedName>
        <fullName evidence="3">Histidine kinase/HSP90-like ATPase domain-containing protein</fullName>
    </recommendedName>
</protein>
<keyword evidence="2" id="KW-0472">Membrane</keyword>
<dbReference type="PANTHER" id="PTHR43065">
    <property type="entry name" value="SENSOR HISTIDINE KINASE"/>
    <property type="match status" value="1"/>
</dbReference>
<dbReference type="Pfam" id="PF13424">
    <property type="entry name" value="TPR_12"/>
    <property type="match status" value="1"/>
</dbReference>
<dbReference type="SMART" id="SM00028">
    <property type="entry name" value="TPR"/>
    <property type="match status" value="5"/>
</dbReference>
<feature type="domain" description="Histidine kinase/HSP90-like ATPase" evidence="3">
    <location>
        <begin position="561"/>
        <end position="660"/>
    </location>
</feature>
<dbReference type="Pfam" id="PF07568">
    <property type="entry name" value="HisKA_2"/>
    <property type="match status" value="1"/>
</dbReference>
<keyword evidence="2" id="KW-1133">Transmembrane helix</keyword>
<dbReference type="RefSeq" id="WP_109568197.1">
    <property type="nucleotide sequence ID" value="NZ_CP029463.1"/>
</dbReference>
<dbReference type="Pfam" id="PF02518">
    <property type="entry name" value="HATPase_c"/>
    <property type="match status" value="1"/>
</dbReference>
<dbReference type="InterPro" id="IPR036890">
    <property type="entry name" value="HATPase_C_sf"/>
</dbReference>
<evidence type="ECO:0000313" key="5">
    <source>
        <dbReference type="Proteomes" id="UP000245429"/>
    </source>
</evidence>